<feature type="compositionally biased region" description="Basic and acidic residues" evidence="1">
    <location>
        <begin position="264"/>
        <end position="275"/>
    </location>
</feature>
<feature type="region of interest" description="Disordered" evidence="1">
    <location>
        <begin position="786"/>
        <end position="942"/>
    </location>
</feature>
<feature type="compositionally biased region" description="Polar residues" evidence="1">
    <location>
        <begin position="914"/>
        <end position="942"/>
    </location>
</feature>
<feature type="region of interest" description="Disordered" evidence="1">
    <location>
        <begin position="1028"/>
        <end position="1051"/>
    </location>
</feature>
<feature type="compositionally biased region" description="Polar residues" evidence="1">
    <location>
        <begin position="396"/>
        <end position="408"/>
    </location>
</feature>
<feature type="compositionally biased region" description="Polar residues" evidence="1">
    <location>
        <begin position="786"/>
        <end position="795"/>
    </location>
</feature>
<feature type="compositionally biased region" description="Low complexity" evidence="1">
    <location>
        <begin position="797"/>
        <end position="862"/>
    </location>
</feature>
<feature type="region of interest" description="Disordered" evidence="1">
    <location>
        <begin position="498"/>
        <end position="761"/>
    </location>
</feature>
<feature type="compositionally biased region" description="Basic and acidic residues" evidence="1">
    <location>
        <begin position="499"/>
        <end position="508"/>
    </location>
</feature>
<feature type="compositionally biased region" description="Polar residues" evidence="1">
    <location>
        <begin position="743"/>
        <end position="761"/>
    </location>
</feature>
<name>A0AA88KNQ9_NAELO</name>
<protein>
    <submittedName>
        <fullName evidence="3">Uncharacterized protein</fullName>
    </submittedName>
</protein>
<accession>A0AA88KNQ9</accession>
<feature type="compositionally biased region" description="Low complexity" evidence="1">
    <location>
        <begin position="509"/>
        <end position="520"/>
    </location>
</feature>
<feature type="region of interest" description="Disordered" evidence="1">
    <location>
        <begin position="361"/>
        <end position="384"/>
    </location>
</feature>
<keyword evidence="4" id="KW-1185">Reference proteome</keyword>
<feature type="chain" id="PRO_5041638505" evidence="2">
    <location>
        <begin position="20"/>
        <end position="1051"/>
    </location>
</feature>
<feature type="compositionally biased region" description="Low complexity" evidence="1">
    <location>
        <begin position="706"/>
        <end position="742"/>
    </location>
</feature>
<dbReference type="AlphaFoldDB" id="A0AA88KNQ9"/>
<evidence type="ECO:0000313" key="4">
    <source>
        <dbReference type="Proteomes" id="UP000816034"/>
    </source>
</evidence>
<feature type="compositionally biased region" description="Low complexity" evidence="1">
    <location>
        <begin position="652"/>
        <end position="664"/>
    </location>
</feature>
<feature type="compositionally biased region" description="Polar residues" evidence="1">
    <location>
        <begin position="553"/>
        <end position="601"/>
    </location>
</feature>
<dbReference type="RefSeq" id="XP_044554287.1">
    <property type="nucleotide sequence ID" value="XM_044688434.1"/>
</dbReference>
<dbReference type="GeneID" id="68105099"/>
<evidence type="ECO:0000256" key="1">
    <source>
        <dbReference type="SAM" id="MobiDB-lite"/>
    </source>
</evidence>
<evidence type="ECO:0000256" key="2">
    <source>
        <dbReference type="SAM" id="SignalP"/>
    </source>
</evidence>
<feature type="region of interest" description="Disordered" evidence="1">
    <location>
        <begin position="264"/>
        <end position="289"/>
    </location>
</feature>
<feature type="region of interest" description="Disordered" evidence="1">
    <location>
        <begin position="396"/>
        <end position="463"/>
    </location>
</feature>
<feature type="compositionally biased region" description="Low complexity" evidence="1">
    <location>
        <begin position="873"/>
        <end position="913"/>
    </location>
</feature>
<sequence>MSLLLLVLLFVCVLLLATAYLRYRMSQPSRANRVLWNKKDKFTVEQILQKVVGNRISSFIINTASSPSNAWSPMNFGGGSNSTTSVNQQSPFQNTNGMVVVNNNINLSGSRPKNRSFLQTSYFTASPPKYLAMNQHSFIKANSTPKVLVPSKLNLEPTSPNSPSNQPITLSEEEFSNTMIYRKPIERFENKKSPISSISKSPTLNVHSKIANATPKHNTSYRTLNDTLTNLEISPIALKDNTHSLIANTSWVVNNGSILIEDSPEKFSEKVDPNRETQANENNQKEEETTGINDLSMISVGDMSKKSPKGILKVRGTAGTKQHDLSVNVSNLNDSVLNSSALLRKKKVDFGFNNMEGKGIKRDRPKGFDRVVPAPSETSFSRDVQKRTKTNDLIMTETNQQRQDQANMSPPSTSTTPQKTEASFVTEADKSILNDSIINSSYEEKEEKPKRKPKSKGRIGFTTPKTIQKQRVLTCKEDILLRKEIMLQLLRGDQNLVSEKSEETKKTDNNLGSSFNLSSLARKKDENEDKPSSVSAETSSATTTTEAPKAVVTTAQPTTSSTDAVTNPTEPQAVKISNTAATVSEPSEASTITSAPTTSGFQFKPQVPSTQNESSTVSSSATTTTANLNTSQFKIPSSLPSSAGGPIKFDLPKPTLPSTTTTSSNVQPSQPKPTLTTAPSNVSNNTSMTTPSVNPMPSITAPNFMSQPSASSQLAQQPSSSFQLTTNPFSSSHTTMSTTTRSNPPTQSTTMTAPEKPMSSNFNFNAGSTTNVTTSNPFSMSVLNPSTSSATNNVPETRPINTTTTTTTTTIPSNPFSSSSNATISNTSHTTLSSATSTSFTLGGTSSTPSSISQPATSTSSNPVTTLNNNPFSSMRSSTIGSSSVGANNNSLTLNQTTQAPSSSISSTGATPSHTVPVTSGSSMPSSTNVFASNPSKPSLSLQNAPTVPNPFAALKTQAASQSAFSTSFANTNNPFASVNTSKPSTGSVFANARFSFGEESDNTALTSTTVNKPNTFSTGGTFSFLGGSNSNNNPFGSSSGFGTSGFNQRK</sequence>
<feature type="compositionally biased region" description="Polar residues" evidence="1">
    <location>
        <begin position="632"/>
        <end position="641"/>
    </location>
</feature>
<comment type="caution">
    <text evidence="3">The sequence shown here is derived from an EMBL/GenBank/DDBJ whole genome shotgun (WGS) entry which is preliminary data.</text>
</comment>
<feature type="compositionally biased region" description="Polar residues" evidence="1">
    <location>
        <begin position="665"/>
        <end position="705"/>
    </location>
</feature>
<reference evidence="3 4" key="1">
    <citation type="journal article" date="2018" name="BMC Genomics">
        <title>The genome of Naegleria lovaniensis, the basis for a comparative approach to unravel pathogenicity factors of the human pathogenic amoeba N. fowleri.</title>
        <authorList>
            <person name="Liechti N."/>
            <person name="Schurch N."/>
            <person name="Bruggmann R."/>
            <person name="Wittwer M."/>
        </authorList>
    </citation>
    <scope>NUCLEOTIDE SEQUENCE [LARGE SCALE GENOMIC DNA]</scope>
    <source>
        <strain evidence="3 4">ATCC 30569</strain>
    </source>
</reference>
<feature type="compositionally biased region" description="Low complexity" evidence="1">
    <location>
        <begin position="532"/>
        <end position="547"/>
    </location>
</feature>
<organism evidence="3 4">
    <name type="scientific">Naegleria lovaniensis</name>
    <name type="common">Amoeba</name>
    <dbReference type="NCBI Taxonomy" id="51637"/>
    <lineage>
        <taxon>Eukaryota</taxon>
        <taxon>Discoba</taxon>
        <taxon>Heterolobosea</taxon>
        <taxon>Tetramitia</taxon>
        <taxon>Eutetramitia</taxon>
        <taxon>Vahlkampfiidae</taxon>
        <taxon>Naegleria</taxon>
    </lineage>
</organism>
<feature type="signal peptide" evidence="2">
    <location>
        <begin position="1"/>
        <end position="19"/>
    </location>
</feature>
<gene>
    <name evidence="3" type="ORF">C9374_012645</name>
</gene>
<proteinExistence type="predicted"/>
<feature type="compositionally biased region" description="Polar residues" evidence="1">
    <location>
        <begin position="863"/>
        <end position="872"/>
    </location>
</feature>
<feature type="compositionally biased region" description="Basic and acidic residues" evidence="1">
    <location>
        <begin position="522"/>
        <end position="531"/>
    </location>
</feature>
<keyword evidence="2" id="KW-0732">Signal</keyword>
<dbReference type="EMBL" id="PYSW02000005">
    <property type="protein sequence ID" value="KAG2392393.1"/>
    <property type="molecule type" value="Genomic_DNA"/>
</dbReference>
<dbReference type="Proteomes" id="UP000816034">
    <property type="component" value="Unassembled WGS sequence"/>
</dbReference>
<feature type="compositionally biased region" description="Low complexity" evidence="1">
    <location>
        <begin position="609"/>
        <end position="631"/>
    </location>
</feature>
<evidence type="ECO:0000313" key="3">
    <source>
        <dbReference type="EMBL" id="KAG2392393.1"/>
    </source>
</evidence>